<dbReference type="GeneID" id="25739019"/>
<dbReference type="SUPFAM" id="SSF48208">
    <property type="entry name" value="Six-hairpin glycosidases"/>
    <property type="match status" value="1"/>
</dbReference>
<dbReference type="GO" id="GO:0030245">
    <property type="term" value="P:cellulose catabolic process"/>
    <property type="evidence" value="ECO:0007669"/>
    <property type="project" value="UniProtKB-KW"/>
</dbReference>
<comment type="similarity">
    <text evidence="2">Belongs to the glycosyl hydrolase 9 (cellulase E) family.</text>
</comment>
<evidence type="ECO:0000256" key="1">
    <source>
        <dbReference type="ARBA" id="ARBA00000966"/>
    </source>
</evidence>
<evidence type="ECO:0000256" key="5">
    <source>
        <dbReference type="ARBA" id="ARBA00023001"/>
    </source>
</evidence>
<keyword evidence="7 10" id="KW-0326">Glycosidase</keyword>
<evidence type="ECO:0000256" key="3">
    <source>
        <dbReference type="ARBA" id="ARBA00012601"/>
    </source>
</evidence>
<reference evidence="10 11" key="1">
    <citation type="journal article" date="2013" name="BMC Genomics">
        <title>Reconstruction of the lipid metabolism for the microalga Monoraphidium neglectum from its genome sequence reveals characteristics suitable for biofuel production.</title>
        <authorList>
            <person name="Bogen C."/>
            <person name="Al-Dilaimi A."/>
            <person name="Albersmeier A."/>
            <person name="Wichmann J."/>
            <person name="Grundmann M."/>
            <person name="Rupp O."/>
            <person name="Lauersen K.J."/>
            <person name="Blifernez-Klassen O."/>
            <person name="Kalinowski J."/>
            <person name="Goesmann A."/>
            <person name="Mussgnug J.H."/>
            <person name="Kruse O."/>
        </authorList>
    </citation>
    <scope>NUCLEOTIDE SEQUENCE [LARGE SCALE GENOMIC DNA]</scope>
    <source>
        <strain evidence="10 11">SAG 48.87</strain>
    </source>
</reference>
<dbReference type="Pfam" id="PF00759">
    <property type="entry name" value="Glyco_hydro_9"/>
    <property type="match status" value="1"/>
</dbReference>
<keyword evidence="5" id="KW-0136">Cellulose degradation</keyword>
<keyword evidence="8" id="KW-0624">Polysaccharide degradation</keyword>
<evidence type="ECO:0000313" key="11">
    <source>
        <dbReference type="Proteomes" id="UP000054498"/>
    </source>
</evidence>
<evidence type="ECO:0000313" key="10">
    <source>
        <dbReference type="EMBL" id="KIZ01815.1"/>
    </source>
</evidence>
<organism evidence="10 11">
    <name type="scientific">Monoraphidium neglectum</name>
    <dbReference type="NCBI Taxonomy" id="145388"/>
    <lineage>
        <taxon>Eukaryota</taxon>
        <taxon>Viridiplantae</taxon>
        <taxon>Chlorophyta</taxon>
        <taxon>core chlorophytes</taxon>
        <taxon>Chlorophyceae</taxon>
        <taxon>CS clade</taxon>
        <taxon>Sphaeropleales</taxon>
        <taxon>Selenastraceae</taxon>
        <taxon>Monoraphidium</taxon>
    </lineage>
</organism>
<protein>
    <recommendedName>
        <fullName evidence="3">cellulase</fullName>
        <ecNumber evidence="3">3.2.1.4</ecNumber>
    </recommendedName>
</protein>
<evidence type="ECO:0000256" key="7">
    <source>
        <dbReference type="ARBA" id="ARBA00023295"/>
    </source>
</evidence>
<dbReference type="AlphaFoldDB" id="A0A0D2MF95"/>
<dbReference type="PANTHER" id="PTHR22298">
    <property type="entry name" value="ENDO-1,4-BETA-GLUCANASE"/>
    <property type="match status" value="1"/>
</dbReference>
<keyword evidence="11" id="KW-1185">Reference proteome</keyword>
<evidence type="ECO:0000259" key="9">
    <source>
        <dbReference type="Pfam" id="PF00759"/>
    </source>
</evidence>
<keyword evidence="6" id="KW-0119">Carbohydrate metabolism</keyword>
<proteinExistence type="inferred from homology"/>
<gene>
    <name evidence="10" type="ORF">MNEG_6143</name>
</gene>
<dbReference type="STRING" id="145388.A0A0D2MF95"/>
<sequence>MLLLETGDQQFRDHWNGFKEAWTSQKGNEHVVTSPKGYAWYIKDLGWGNLRHMGNAAALVLWGAKSEGNKGERDRLVCWAHGQISYALGEGGRSYVVGFGNNPPVRPHHRGASCPSAPANTAASTLLLTEVFAQ</sequence>
<evidence type="ECO:0000256" key="8">
    <source>
        <dbReference type="ARBA" id="ARBA00023326"/>
    </source>
</evidence>
<dbReference type="InterPro" id="IPR008928">
    <property type="entry name" value="6-hairpin_glycosidase_sf"/>
</dbReference>
<dbReference type="Gene3D" id="1.50.10.10">
    <property type="match status" value="1"/>
</dbReference>
<dbReference type="EMBL" id="KK101191">
    <property type="protein sequence ID" value="KIZ01815.1"/>
    <property type="molecule type" value="Genomic_DNA"/>
</dbReference>
<dbReference type="EC" id="3.2.1.4" evidence="3"/>
<dbReference type="KEGG" id="mng:MNEG_6143"/>
<feature type="domain" description="Glycoside hydrolase family 9" evidence="9">
    <location>
        <begin position="9"/>
        <end position="120"/>
    </location>
</feature>
<evidence type="ECO:0000256" key="6">
    <source>
        <dbReference type="ARBA" id="ARBA00023277"/>
    </source>
</evidence>
<evidence type="ECO:0000256" key="2">
    <source>
        <dbReference type="ARBA" id="ARBA00007072"/>
    </source>
</evidence>
<comment type="catalytic activity">
    <reaction evidence="1">
        <text>Endohydrolysis of (1-&gt;4)-beta-D-glucosidic linkages in cellulose, lichenin and cereal beta-D-glucans.</text>
        <dbReference type="EC" id="3.2.1.4"/>
    </reaction>
</comment>
<keyword evidence="4 10" id="KW-0378">Hydrolase</keyword>
<dbReference type="GO" id="GO:0008810">
    <property type="term" value="F:cellulase activity"/>
    <property type="evidence" value="ECO:0007669"/>
    <property type="project" value="UniProtKB-EC"/>
</dbReference>
<dbReference type="RefSeq" id="XP_013900834.1">
    <property type="nucleotide sequence ID" value="XM_014045380.1"/>
</dbReference>
<dbReference type="InterPro" id="IPR001701">
    <property type="entry name" value="Glyco_hydro_9"/>
</dbReference>
<dbReference type="OrthoDB" id="540005at2759"/>
<evidence type="ECO:0000256" key="4">
    <source>
        <dbReference type="ARBA" id="ARBA00022801"/>
    </source>
</evidence>
<accession>A0A0D2MF95</accession>
<dbReference type="InterPro" id="IPR012341">
    <property type="entry name" value="6hp_glycosidase-like_sf"/>
</dbReference>
<dbReference type="Proteomes" id="UP000054498">
    <property type="component" value="Unassembled WGS sequence"/>
</dbReference>
<name>A0A0D2MF95_9CHLO</name>